<protein>
    <recommendedName>
        <fullName evidence="3">TonB C-terminal domain-containing protein</fullName>
    </recommendedName>
</protein>
<comment type="caution">
    <text evidence="1">The sequence shown here is derived from an EMBL/GenBank/DDBJ whole genome shotgun (WGS) entry which is preliminary data.</text>
</comment>
<name>A0ABT9HXA9_9GAMM</name>
<dbReference type="RefSeq" id="WP_305974895.1">
    <property type="nucleotide sequence ID" value="NZ_JAPJDZ010000013.1"/>
</dbReference>
<gene>
    <name evidence="1" type="ORF">ORJ04_07360</name>
</gene>
<dbReference type="Gene3D" id="3.30.1150.10">
    <property type="match status" value="1"/>
</dbReference>
<keyword evidence="2" id="KW-1185">Reference proteome</keyword>
<accession>A0ABT9HXA9</accession>
<proteinExistence type="predicted"/>
<evidence type="ECO:0000313" key="2">
    <source>
        <dbReference type="Proteomes" id="UP001231109"/>
    </source>
</evidence>
<evidence type="ECO:0000313" key="1">
    <source>
        <dbReference type="EMBL" id="MDP5135764.1"/>
    </source>
</evidence>
<dbReference type="EMBL" id="JAPJDZ010000013">
    <property type="protein sequence ID" value="MDP5135764.1"/>
    <property type="molecule type" value="Genomic_DNA"/>
</dbReference>
<sequence length="209" mass="23375">MHSRLRLLAFALSLLLLAAALGMMWYARQFEPQQAQLLVRPLDVAMLPLPPPPPPPSPPQPVTHAAVLDVKISHSAAVKIPTHQIKVPQPKLSINAPQPQIEQLQWQSLDLQITAFSLAQLDTLPVLQTPLNVTFPRSLTRQGVTNVLVKLDILINEQGRLTLLDVLENPYPELRPEIERLVRNSRFSMPTKGNAAVSARFIWPIEFKP</sequence>
<evidence type="ECO:0008006" key="3">
    <source>
        <dbReference type="Google" id="ProtNLM"/>
    </source>
</evidence>
<organism evidence="1 2">
    <name type="scientific">Rheinheimera baltica</name>
    <dbReference type="NCBI Taxonomy" id="67576"/>
    <lineage>
        <taxon>Bacteria</taxon>
        <taxon>Pseudomonadati</taxon>
        <taxon>Pseudomonadota</taxon>
        <taxon>Gammaproteobacteria</taxon>
        <taxon>Chromatiales</taxon>
        <taxon>Chromatiaceae</taxon>
        <taxon>Rheinheimera</taxon>
    </lineage>
</organism>
<dbReference type="Proteomes" id="UP001231109">
    <property type="component" value="Unassembled WGS sequence"/>
</dbReference>
<reference evidence="1 2" key="1">
    <citation type="submission" date="2022-11" db="EMBL/GenBank/DDBJ databases">
        <title>Viruses from the air-sea interface of a natural surface slick.</title>
        <authorList>
            <person name="Rahlff J."/>
            <person name="Holmfeldt K."/>
        </authorList>
    </citation>
    <scope>NUCLEOTIDE SEQUENCE [LARGE SCALE GENOMIC DNA]</scope>
    <source>
        <strain evidence="1 2">SMS4</strain>
    </source>
</reference>